<accession>A0A1C6IVV3</accession>
<evidence type="ECO:0000313" key="1">
    <source>
        <dbReference type="EMBL" id="SCJ73820.1"/>
    </source>
</evidence>
<organism evidence="1">
    <name type="scientific">uncultured Anaerotruncus sp</name>
    <dbReference type="NCBI Taxonomy" id="905011"/>
    <lineage>
        <taxon>Bacteria</taxon>
        <taxon>Bacillati</taxon>
        <taxon>Bacillota</taxon>
        <taxon>Clostridia</taxon>
        <taxon>Eubacteriales</taxon>
        <taxon>Oscillospiraceae</taxon>
        <taxon>Anaerotruncus</taxon>
        <taxon>environmental samples</taxon>
    </lineage>
</organism>
<proteinExistence type="predicted"/>
<dbReference type="EMBL" id="FMHG01000001">
    <property type="protein sequence ID" value="SCJ73820.1"/>
    <property type="molecule type" value="Genomic_DNA"/>
</dbReference>
<dbReference type="AlphaFoldDB" id="A0A1C6IVV3"/>
<reference evidence="1" key="1">
    <citation type="submission" date="2015-09" db="EMBL/GenBank/DDBJ databases">
        <authorList>
            <consortium name="Pathogen Informatics"/>
        </authorList>
    </citation>
    <scope>NUCLEOTIDE SEQUENCE</scope>
    <source>
        <strain evidence="1">2789STDY5834896</strain>
    </source>
</reference>
<name>A0A1C6IVV3_9FIRM</name>
<gene>
    <name evidence="1" type="ORF">SAMEA3545359_01712</name>
</gene>
<sequence>MKLLSKLLVLVTLAAVVLAFLTERENDRYRDFFKHYIPLDLED</sequence>
<protein>
    <submittedName>
        <fullName evidence="1">Uncharacterized protein</fullName>
    </submittedName>
</protein>